<comment type="subcellular location">
    <subcellularLocation>
        <location evidence="1">Cell inner membrane</location>
        <topology evidence="1">Multi-pass membrane protein</topology>
    </subcellularLocation>
    <subcellularLocation>
        <location evidence="12">Cell membrane</location>
        <topology evidence="12">Multi-pass membrane protein</topology>
    </subcellularLocation>
</comment>
<evidence type="ECO:0000256" key="11">
    <source>
        <dbReference type="ARBA" id="ARBA00023201"/>
    </source>
</evidence>
<feature type="transmembrane region" description="Helical" evidence="12">
    <location>
        <begin position="398"/>
        <end position="421"/>
    </location>
</feature>
<gene>
    <name evidence="12" type="primary">nhaA</name>
    <name evidence="14" type="ORF">AB0H04_44345</name>
</gene>
<keyword evidence="3 12" id="KW-0813">Transport</keyword>
<evidence type="ECO:0000256" key="2">
    <source>
        <dbReference type="ARBA" id="ARBA00007006"/>
    </source>
</evidence>
<evidence type="ECO:0000256" key="12">
    <source>
        <dbReference type="HAMAP-Rule" id="MF_01844"/>
    </source>
</evidence>
<sequence>MNYCSIGSDMALQRWRAFTRSENGGTAFLITAVLAALVWANTSLNTYEATWSARLSVTVGPFSLGLTLREWINSGFMALFFFLVGLDARRELDKGELRDRKWVVLCAIGGVGSMAVPALVFVAFNAGLMSVHGWGVAMSTDTAFALAILSLVGDRLPSSLRAFMLSISVMDDVVALVVLAVFYGEGFRVVPFLIASLAAGVITCMRLAKFRSGVVCCTVSLVMWCALLKAGVDPVVTGLTVGLLVITAPAGRDDLERATGLVRDFREQPTAEMQQTAVRGLVAAISQNDHLQRKFTPWVNCAVLPLFAVANSGVALSFRTVSAAFASPIAWGIICGYLVGKIVGVVGSLSLVTALSGGRLRPNVGWGAATVGGAVSGAAFTVSLLIASKAFTGNDLAYARIAILSTLVGAMVSGWVTTVVLKFMSPRRRARALLGRARPLTDLVAPVDAIRDRIRGPVDAEITVVEYGDFECPHCGRAESALREMLTDLDDVRYVWRHLPLPDVHPHAQLAAEAAEAAGDQGRFWEMHDLLLRHQDQLTAADLVRYATQLGLDVDAFRGHMKARRGLRRIEEDVSSADLSGAVGTPTFFVNGRRYYGSFDSAGLSAAVQLARQRVLAGKASSTV</sequence>
<evidence type="ECO:0000256" key="6">
    <source>
        <dbReference type="ARBA" id="ARBA00022692"/>
    </source>
</evidence>
<evidence type="ECO:0000313" key="14">
    <source>
        <dbReference type="EMBL" id="MEU5713756.1"/>
    </source>
</evidence>
<evidence type="ECO:0000256" key="4">
    <source>
        <dbReference type="ARBA" id="ARBA00022449"/>
    </source>
</evidence>
<evidence type="ECO:0000259" key="13">
    <source>
        <dbReference type="PROSITE" id="PS51352"/>
    </source>
</evidence>
<dbReference type="EMBL" id="JBFAEG010000059">
    <property type="protein sequence ID" value="MEU5713756.1"/>
    <property type="molecule type" value="Genomic_DNA"/>
</dbReference>
<evidence type="ECO:0000313" key="15">
    <source>
        <dbReference type="Proteomes" id="UP001551011"/>
    </source>
</evidence>
<feature type="transmembrane region" description="Helical" evidence="12">
    <location>
        <begin position="330"/>
        <end position="352"/>
    </location>
</feature>
<evidence type="ECO:0000256" key="7">
    <source>
        <dbReference type="ARBA" id="ARBA00022989"/>
    </source>
</evidence>
<evidence type="ECO:0000256" key="1">
    <source>
        <dbReference type="ARBA" id="ARBA00004429"/>
    </source>
</evidence>
<comment type="catalytic activity">
    <reaction evidence="12">
        <text>Na(+)(in) + 2 H(+)(out) = Na(+)(out) + 2 H(+)(in)</text>
        <dbReference type="Rhea" id="RHEA:29251"/>
        <dbReference type="ChEBI" id="CHEBI:15378"/>
        <dbReference type="ChEBI" id="CHEBI:29101"/>
    </reaction>
</comment>
<dbReference type="SUPFAM" id="SSF52833">
    <property type="entry name" value="Thioredoxin-like"/>
    <property type="match status" value="1"/>
</dbReference>
<dbReference type="InterPro" id="IPR013766">
    <property type="entry name" value="Thioredoxin_domain"/>
</dbReference>
<feature type="transmembrane region" description="Helical" evidence="12">
    <location>
        <begin position="364"/>
        <end position="386"/>
    </location>
</feature>
<organism evidence="14 15">
    <name type="scientific">Streptomyces flaveolus</name>
    <dbReference type="NCBI Taxonomy" id="67297"/>
    <lineage>
        <taxon>Bacteria</taxon>
        <taxon>Bacillati</taxon>
        <taxon>Actinomycetota</taxon>
        <taxon>Actinomycetes</taxon>
        <taxon>Kitasatosporales</taxon>
        <taxon>Streptomycetaceae</taxon>
        <taxon>Streptomyces</taxon>
    </lineage>
</organism>
<proteinExistence type="inferred from homology"/>
<evidence type="ECO:0000256" key="8">
    <source>
        <dbReference type="ARBA" id="ARBA00023053"/>
    </source>
</evidence>
<dbReference type="Pfam" id="PF13462">
    <property type="entry name" value="Thioredoxin_4"/>
    <property type="match status" value="1"/>
</dbReference>
<keyword evidence="11 12" id="KW-0739">Sodium transport</keyword>
<dbReference type="PANTHER" id="PTHR30341">
    <property type="entry name" value="SODIUM ION/PROTON ANTIPORTER NHAA-RELATED"/>
    <property type="match status" value="1"/>
</dbReference>
<dbReference type="Proteomes" id="UP001551011">
    <property type="component" value="Unassembled WGS sequence"/>
</dbReference>
<comment type="caution">
    <text evidence="14">The sequence shown here is derived from an EMBL/GenBank/DDBJ whole genome shotgun (WGS) entry which is preliminary data.</text>
</comment>
<keyword evidence="9 12" id="KW-0406">Ion transport</keyword>
<dbReference type="PANTHER" id="PTHR30341:SF0">
    <property type="entry name" value="NA(+)_H(+) ANTIPORTER NHAA"/>
    <property type="match status" value="1"/>
</dbReference>
<evidence type="ECO:0000256" key="3">
    <source>
        <dbReference type="ARBA" id="ARBA00022448"/>
    </source>
</evidence>
<evidence type="ECO:0000256" key="9">
    <source>
        <dbReference type="ARBA" id="ARBA00023065"/>
    </source>
</evidence>
<feature type="transmembrane region" description="Helical" evidence="12">
    <location>
        <begin position="163"/>
        <end position="183"/>
    </location>
</feature>
<reference evidence="14 15" key="1">
    <citation type="submission" date="2024-06" db="EMBL/GenBank/DDBJ databases">
        <title>The Natural Products Discovery Center: Release of the First 8490 Sequenced Strains for Exploring Actinobacteria Biosynthetic Diversity.</title>
        <authorList>
            <person name="Kalkreuter E."/>
            <person name="Kautsar S.A."/>
            <person name="Yang D."/>
            <person name="Bader C.D."/>
            <person name="Teijaro C.N."/>
            <person name="Fluegel L."/>
            <person name="Davis C.M."/>
            <person name="Simpson J.R."/>
            <person name="Lauterbach L."/>
            <person name="Steele A.D."/>
            <person name="Gui C."/>
            <person name="Meng S."/>
            <person name="Li G."/>
            <person name="Viehrig K."/>
            <person name="Ye F."/>
            <person name="Su P."/>
            <person name="Kiefer A.F."/>
            <person name="Nichols A."/>
            <person name="Cepeda A.J."/>
            <person name="Yan W."/>
            <person name="Fan B."/>
            <person name="Jiang Y."/>
            <person name="Adhikari A."/>
            <person name="Zheng C.-J."/>
            <person name="Schuster L."/>
            <person name="Cowan T.M."/>
            <person name="Smanski M.J."/>
            <person name="Chevrette M.G."/>
            <person name="De Carvalho L.P.S."/>
            <person name="Shen B."/>
        </authorList>
    </citation>
    <scope>NUCLEOTIDE SEQUENCE [LARGE SCALE GENOMIC DNA]</scope>
    <source>
        <strain evidence="14 15">NPDC020594</strain>
    </source>
</reference>
<keyword evidence="7 12" id="KW-1133">Transmembrane helix</keyword>
<feature type="transmembrane region" description="Helical" evidence="12">
    <location>
        <begin position="189"/>
        <end position="208"/>
    </location>
</feature>
<keyword evidence="15" id="KW-1185">Reference proteome</keyword>
<feature type="transmembrane region" description="Helical" evidence="12">
    <location>
        <begin position="298"/>
        <end position="318"/>
    </location>
</feature>
<feature type="transmembrane region" description="Helical" evidence="12">
    <location>
        <begin position="131"/>
        <end position="151"/>
    </location>
</feature>
<accession>A0ABV3AP76</accession>
<keyword evidence="8 12" id="KW-0915">Sodium</keyword>
<keyword evidence="6 12" id="KW-0812">Transmembrane</keyword>
<name>A0ABV3AP76_9ACTN</name>
<dbReference type="InterPro" id="IPR036249">
    <property type="entry name" value="Thioredoxin-like_sf"/>
</dbReference>
<dbReference type="InterPro" id="IPR012336">
    <property type="entry name" value="Thioredoxin-like_fold"/>
</dbReference>
<dbReference type="Pfam" id="PF06965">
    <property type="entry name" value="Na_H_antiport_1"/>
    <property type="match status" value="1"/>
</dbReference>
<dbReference type="InterPro" id="IPR023171">
    <property type="entry name" value="Na/H_antiporter_dom_sf"/>
</dbReference>
<dbReference type="Gene3D" id="1.20.1530.10">
    <property type="entry name" value="Na+/H+ antiporter like domain"/>
    <property type="match status" value="1"/>
</dbReference>
<dbReference type="InterPro" id="IPR004670">
    <property type="entry name" value="NhaA"/>
</dbReference>
<keyword evidence="4 12" id="KW-0050">Antiport</keyword>
<comment type="function">
    <text evidence="12">Na(+)/H(+) antiporter that extrudes sodium in exchange for external protons.</text>
</comment>
<comment type="similarity">
    <text evidence="12">Belongs to the NhaA Na(+)/H(+) (TC 2.A.33) antiporter family.</text>
</comment>
<protein>
    <recommendedName>
        <fullName evidence="12">Na(+)/H(+) antiporter NhaA</fullName>
    </recommendedName>
    <alternativeName>
        <fullName evidence="12">Sodium/proton antiporter NhaA</fullName>
    </alternativeName>
</protein>
<dbReference type="PROSITE" id="PS51352">
    <property type="entry name" value="THIOREDOXIN_2"/>
    <property type="match status" value="1"/>
</dbReference>
<dbReference type="Gene3D" id="3.40.30.10">
    <property type="entry name" value="Glutaredoxin"/>
    <property type="match status" value="1"/>
</dbReference>
<evidence type="ECO:0000256" key="5">
    <source>
        <dbReference type="ARBA" id="ARBA00022475"/>
    </source>
</evidence>
<dbReference type="RefSeq" id="WP_234338031.1">
    <property type="nucleotide sequence ID" value="NZ_JBFAEG010000059.1"/>
</dbReference>
<keyword evidence="5 12" id="KW-1003">Cell membrane</keyword>
<feature type="transmembrane region" description="Helical" evidence="12">
    <location>
        <begin position="24"/>
        <end position="42"/>
    </location>
</feature>
<keyword evidence="10 12" id="KW-0472">Membrane</keyword>
<feature type="transmembrane region" description="Helical" evidence="12">
    <location>
        <begin position="102"/>
        <end position="125"/>
    </location>
</feature>
<dbReference type="HAMAP" id="MF_01844">
    <property type="entry name" value="NhaA"/>
    <property type="match status" value="1"/>
</dbReference>
<feature type="transmembrane region" description="Helical" evidence="12">
    <location>
        <begin position="71"/>
        <end position="90"/>
    </location>
</feature>
<evidence type="ECO:0000256" key="10">
    <source>
        <dbReference type="ARBA" id="ARBA00023136"/>
    </source>
</evidence>
<feature type="domain" description="Thioredoxin" evidence="13">
    <location>
        <begin position="432"/>
        <end position="613"/>
    </location>
</feature>
<comment type="similarity">
    <text evidence="2">In the N-terminal section; belongs to the NhaA Na(+)/H(+) (TC 2.A.33) antiporter family.</text>
</comment>